<dbReference type="PROSITE" id="PS51257">
    <property type="entry name" value="PROKAR_LIPOPROTEIN"/>
    <property type="match status" value="1"/>
</dbReference>
<feature type="transmembrane region" description="Helical" evidence="8">
    <location>
        <begin position="177"/>
        <end position="201"/>
    </location>
</feature>
<evidence type="ECO:0000256" key="2">
    <source>
        <dbReference type="ARBA" id="ARBA00006175"/>
    </source>
</evidence>
<keyword evidence="6 8" id="KW-0472">Membrane</keyword>
<dbReference type="CDD" id="cd00333">
    <property type="entry name" value="MIP"/>
    <property type="match status" value="1"/>
</dbReference>
<dbReference type="NCBIfam" id="TIGR00861">
    <property type="entry name" value="MIP"/>
    <property type="match status" value="1"/>
</dbReference>
<feature type="transmembrane region" description="Helical" evidence="8">
    <location>
        <begin position="85"/>
        <end position="107"/>
    </location>
</feature>
<dbReference type="RefSeq" id="WP_306101518.1">
    <property type="nucleotide sequence ID" value="NZ_CP162601.1"/>
</dbReference>
<keyword evidence="4 7" id="KW-0812">Transmembrane</keyword>
<evidence type="ECO:0000313" key="9">
    <source>
        <dbReference type="EMBL" id="XDK25824.1"/>
    </source>
</evidence>
<dbReference type="InterPro" id="IPR023271">
    <property type="entry name" value="Aquaporin-like"/>
</dbReference>
<dbReference type="KEGG" id="vih:AB0763_04065"/>
<accession>A0AB39HHX8</accession>
<protein>
    <submittedName>
        <fullName evidence="9">MIP/aquaporin family protein</fullName>
    </submittedName>
</protein>
<feature type="transmembrane region" description="Helical" evidence="8">
    <location>
        <begin position="144"/>
        <end position="165"/>
    </location>
</feature>
<gene>
    <name evidence="9" type="ORF">AB0763_04065</name>
</gene>
<comment type="subcellular location">
    <subcellularLocation>
        <location evidence="1">Membrane</location>
        <topology evidence="1">Multi-pass membrane protein</topology>
    </subcellularLocation>
</comment>
<evidence type="ECO:0000256" key="6">
    <source>
        <dbReference type="ARBA" id="ARBA00023136"/>
    </source>
</evidence>
<dbReference type="Pfam" id="PF00230">
    <property type="entry name" value="MIP"/>
    <property type="match status" value="1"/>
</dbReference>
<comment type="similarity">
    <text evidence="2 7">Belongs to the MIP/aquaporin (TC 1.A.8) family.</text>
</comment>
<dbReference type="PRINTS" id="PR00783">
    <property type="entry name" value="MINTRINSICP"/>
</dbReference>
<feature type="transmembrane region" description="Helical" evidence="8">
    <location>
        <begin position="45"/>
        <end position="64"/>
    </location>
</feature>
<proteinExistence type="inferred from homology"/>
<dbReference type="EMBL" id="CP162601">
    <property type="protein sequence ID" value="XDK25824.1"/>
    <property type="molecule type" value="Genomic_DNA"/>
</dbReference>
<reference evidence="9" key="1">
    <citation type="submission" date="2024-07" db="EMBL/GenBank/DDBJ databases">
        <title>Genome Analysis of a Potential Novel Vibrio Species Secreting pH- and Thermo-stable Alginate Lyase and its Application in Producing Alginate Oligosaccharides.</title>
        <authorList>
            <person name="Huang H."/>
            <person name="Bao K."/>
        </authorList>
    </citation>
    <scope>NUCLEOTIDE SEQUENCE</scope>
    <source>
        <strain evidence="9">HB236076</strain>
    </source>
</reference>
<dbReference type="InterPro" id="IPR000425">
    <property type="entry name" value="MIP"/>
</dbReference>
<dbReference type="GO" id="GO:0005886">
    <property type="term" value="C:plasma membrane"/>
    <property type="evidence" value="ECO:0007669"/>
    <property type="project" value="TreeGrafter"/>
</dbReference>
<name>A0AB39HHX8_9VIBR</name>
<evidence type="ECO:0000256" key="5">
    <source>
        <dbReference type="ARBA" id="ARBA00022989"/>
    </source>
</evidence>
<sequence length="279" mass="29174">MEHSNLKGECLAEFIGTGLLIFFGVGCVAALVLTGAQFGQWEISIVWGFGVTIAIYCTAGVSGAHINPAVTIALSLFHGFDKAKVLPYIASQIAGAFAGAALVYGLYQQLFIDYEITHQFSRDSIDALATAGIFSTYPNPALSFAGAFAVEFVITAVLMFAILALGDDNNGAPNNALGPVLIGLLIAVIGSSLGPLTGFAMNPARDFGPKLFAYLAGWDHALIGPTDIPYFIVPILAPIGGACFGAWLYPKAIAPYLPKAQAAQETTKQSDALPTHKSA</sequence>
<dbReference type="AlphaFoldDB" id="A0AB39HHX8"/>
<dbReference type="PANTHER" id="PTHR43829">
    <property type="entry name" value="AQUAPORIN OR AQUAGLYCEROPORIN RELATED"/>
    <property type="match status" value="1"/>
</dbReference>
<dbReference type="SUPFAM" id="SSF81338">
    <property type="entry name" value="Aquaporin-like"/>
    <property type="match status" value="1"/>
</dbReference>
<dbReference type="InterPro" id="IPR022357">
    <property type="entry name" value="MIP_CS"/>
</dbReference>
<dbReference type="PROSITE" id="PS00221">
    <property type="entry name" value="MIP"/>
    <property type="match status" value="1"/>
</dbReference>
<keyword evidence="5 8" id="KW-1133">Transmembrane helix</keyword>
<evidence type="ECO:0000256" key="7">
    <source>
        <dbReference type="RuleBase" id="RU000477"/>
    </source>
</evidence>
<evidence type="ECO:0000256" key="1">
    <source>
        <dbReference type="ARBA" id="ARBA00004141"/>
    </source>
</evidence>
<dbReference type="PANTHER" id="PTHR43829:SF9">
    <property type="entry name" value="AQUAPORIN-9"/>
    <property type="match status" value="1"/>
</dbReference>
<keyword evidence="3 7" id="KW-0813">Transport</keyword>
<evidence type="ECO:0000256" key="3">
    <source>
        <dbReference type="ARBA" id="ARBA00022448"/>
    </source>
</evidence>
<dbReference type="InterPro" id="IPR050363">
    <property type="entry name" value="MIP/Aquaporin"/>
</dbReference>
<dbReference type="Gene3D" id="1.20.1080.10">
    <property type="entry name" value="Glycerol uptake facilitator protein"/>
    <property type="match status" value="1"/>
</dbReference>
<dbReference type="GO" id="GO:0015254">
    <property type="term" value="F:glycerol channel activity"/>
    <property type="evidence" value="ECO:0007669"/>
    <property type="project" value="TreeGrafter"/>
</dbReference>
<organism evidence="9">
    <name type="scientific">Vibrio sp. HB236076</name>
    <dbReference type="NCBI Taxonomy" id="3232307"/>
    <lineage>
        <taxon>Bacteria</taxon>
        <taxon>Pseudomonadati</taxon>
        <taxon>Pseudomonadota</taxon>
        <taxon>Gammaproteobacteria</taxon>
        <taxon>Vibrionales</taxon>
        <taxon>Vibrionaceae</taxon>
        <taxon>Vibrio</taxon>
    </lineage>
</organism>
<feature type="transmembrane region" description="Helical" evidence="8">
    <location>
        <begin position="228"/>
        <end position="249"/>
    </location>
</feature>
<evidence type="ECO:0000256" key="8">
    <source>
        <dbReference type="SAM" id="Phobius"/>
    </source>
</evidence>
<evidence type="ECO:0000256" key="4">
    <source>
        <dbReference type="ARBA" id="ARBA00022692"/>
    </source>
</evidence>
<feature type="transmembrane region" description="Helical" evidence="8">
    <location>
        <begin position="12"/>
        <end position="33"/>
    </location>
</feature>